<name>A0ABZ1L1T5_9ACTN</name>
<evidence type="ECO:0000256" key="4">
    <source>
        <dbReference type="SAM" id="MobiDB-lite"/>
    </source>
</evidence>
<evidence type="ECO:0000313" key="6">
    <source>
        <dbReference type="EMBL" id="WTR68473.1"/>
    </source>
</evidence>
<feature type="domain" description="FAD-binding" evidence="5">
    <location>
        <begin position="16"/>
        <end position="351"/>
    </location>
</feature>
<dbReference type="PANTHER" id="PTHR43004">
    <property type="entry name" value="TRK SYSTEM POTASSIUM UPTAKE PROTEIN"/>
    <property type="match status" value="1"/>
</dbReference>
<organism evidence="6 7">
    <name type="scientific">Streptomyces zaomyceticus</name>
    <dbReference type="NCBI Taxonomy" id="68286"/>
    <lineage>
        <taxon>Bacteria</taxon>
        <taxon>Bacillati</taxon>
        <taxon>Actinomycetota</taxon>
        <taxon>Actinomycetes</taxon>
        <taxon>Kitasatosporales</taxon>
        <taxon>Streptomycetaceae</taxon>
        <taxon>Streptomyces</taxon>
    </lineage>
</organism>
<dbReference type="Gene3D" id="3.30.70.2450">
    <property type="match status" value="1"/>
</dbReference>
<dbReference type="InterPro" id="IPR036188">
    <property type="entry name" value="FAD/NAD-bd_sf"/>
</dbReference>
<dbReference type="Proteomes" id="UP001622594">
    <property type="component" value="Chromosome"/>
</dbReference>
<dbReference type="Pfam" id="PF21274">
    <property type="entry name" value="Rng_hyd_C"/>
    <property type="match status" value="1"/>
</dbReference>
<keyword evidence="6" id="KW-0560">Oxidoreductase</keyword>
<keyword evidence="7" id="KW-1185">Reference proteome</keyword>
<dbReference type="NCBIfam" id="NF004832">
    <property type="entry name" value="PRK06184.1"/>
    <property type="match status" value="1"/>
</dbReference>
<evidence type="ECO:0000313" key="7">
    <source>
        <dbReference type="Proteomes" id="UP001622594"/>
    </source>
</evidence>
<comment type="cofactor">
    <cofactor evidence="1">
        <name>FAD</name>
        <dbReference type="ChEBI" id="CHEBI:57692"/>
    </cofactor>
</comment>
<reference evidence="6 7" key="1">
    <citation type="submission" date="2022-10" db="EMBL/GenBank/DDBJ databases">
        <title>The complete genomes of actinobacterial strains from the NBC collection.</title>
        <authorList>
            <person name="Joergensen T.S."/>
            <person name="Alvarez Arevalo M."/>
            <person name="Sterndorff E.B."/>
            <person name="Faurdal D."/>
            <person name="Vuksanovic O."/>
            <person name="Mourched A.-S."/>
            <person name="Charusanti P."/>
            <person name="Shaw S."/>
            <person name="Blin K."/>
            <person name="Weber T."/>
        </authorList>
    </citation>
    <scope>NUCLEOTIDE SEQUENCE [LARGE SCALE GENOMIC DNA]</scope>
    <source>
        <strain evidence="6 7">NBC_00123</strain>
    </source>
</reference>
<keyword evidence="2" id="KW-0285">Flavoprotein</keyword>
<dbReference type="SUPFAM" id="SSF51905">
    <property type="entry name" value="FAD/NAD(P)-binding domain"/>
    <property type="match status" value="1"/>
</dbReference>
<proteinExistence type="predicted"/>
<keyword evidence="3" id="KW-0274">FAD</keyword>
<dbReference type="Pfam" id="PF01494">
    <property type="entry name" value="FAD_binding_3"/>
    <property type="match status" value="1"/>
</dbReference>
<accession>A0ABZ1L1T5</accession>
<sequence>MPESNDTGTAETPVAAVTVIGAGPVGLALTLDLARRGLAVRLVERDERRFEGSRAKGIQPRTLEVLDDLGLADAARAAGGAYPPMGLHLGPFTKAWRMHATAPETIGTPYPDVLLLPQYATTALLHDAVERLGVRVDFGARAVEITQDDEVCTVRLEDGRLLRSRYVVGADGGSSTVRRAAGIAFEGSTDETDRMILVDARVDGLSRGHWHIWPRPRGRSVAACPLPGPGNRFQIMIRIRPGDPADLTGTALSALLRRRVGPSLAPRDISWSSVFRPNIRLAERYRDRRLLLCGDAAHVHTPAGAQGLNTGVQDAHNLGWKLQQVLAGADDALLDSYEHERRPVAAQVLGRSTELYEGLRRTRPGGLTRGPEEHQLGISYFGGPLAPADAPRTATLRCGDRAPDAALSEDTGPTRSLFDLYRGPHFTALAFGARAAVAVDRLDWPSTGVPLRRHTVSTHTTPRTPREAALLTAYGITEDTVLLIRPDGYVGHIGHPGRTGDTTDGRSASHGSAGAARSAESAGPDGHSTPVPSAVIGPPTLDRYGVTAPPKSVVHPVQDQDGGDPAQ</sequence>
<dbReference type="PRINTS" id="PR00420">
    <property type="entry name" value="RNGMNOXGNASE"/>
</dbReference>
<evidence type="ECO:0000256" key="3">
    <source>
        <dbReference type="ARBA" id="ARBA00022827"/>
    </source>
</evidence>
<feature type="region of interest" description="Disordered" evidence="4">
    <location>
        <begin position="493"/>
        <end position="567"/>
    </location>
</feature>
<evidence type="ECO:0000256" key="2">
    <source>
        <dbReference type="ARBA" id="ARBA00022630"/>
    </source>
</evidence>
<protein>
    <submittedName>
        <fullName evidence="6">FAD-dependent monooxygenase</fullName>
    </submittedName>
</protein>
<dbReference type="Gene3D" id="3.40.30.120">
    <property type="match status" value="1"/>
</dbReference>
<dbReference type="EMBL" id="CP108188">
    <property type="protein sequence ID" value="WTR68473.1"/>
    <property type="molecule type" value="Genomic_DNA"/>
</dbReference>
<keyword evidence="6" id="KW-0503">Monooxygenase</keyword>
<dbReference type="GO" id="GO:0004497">
    <property type="term" value="F:monooxygenase activity"/>
    <property type="evidence" value="ECO:0007669"/>
    <property type="project" value="UniProtKB-KW"/>
</dbReference>
<dbReference type="InterPro" id="IPR002938">
    <property type="entry name" value="FAD-bd"/>
</dbReference>
<feature type="compositionally biased region" description="Low complexity" evidence="4">
    <location>
        <begin position="505"/>
        <end position="523"/>
    </location>
</feature>
<evidence type="ECO:0000256" key="1">
    <source>
        <dbReference type="ARBA" id="ARBA00001974"/>
    </source>
</evidence>
<dbReference type="PANTHER" id="PTHR43004:SF19">
    <property type="entry name" value="BINDING MONOOXYGENASE, PUTATIVE (JCVI)-RELATED"/>
    <property type="match status" value="1"/>
</dbReference>
<gene>
    <name evidence="6" type="ORF">OG814_03910</name>
</gene>
<dbReference type="InterPro" id="IPR050641">
    <property type="entry name" value="RIFMO-like"/>
</dbReference>
<evidence type="ECO:0000259" key="5">
    <source>
        <dbReference type="Pfam" id="PF01494"/>
    </source>
</evidence>
<dbReference type="RefSeq" id="WP_371634921.1">
    <property type="nucleotide sequence ID" value="NZ_CP108062.1"/>
</dbReference>
<dbReference type="Gene3D" id="3.50.50.60">
    <property type="entry name" value="FAD/NAD(P)-binding domain"/>
    <property type="match status" value="1"/>
</dbReference>